<feature type="domain" description="Tip attachment protein J" evidence="2">
    <location>
        <begin position="796"/>
        <end position="958"/>
    </location>
</feature>
<organism evidence="4 5">
    <name type="scientific">Salipiger pallidus</name>
    <dbReference type="NCBI Taxonomy" id="1775170"/>
    <lineage>
        <taxon>Bacteria</taxon>
        <taxon>Pseudomonadati</taxon>
        <taxon>Pseudomonadota</taxon>
        <taxon>Alphaproteobacteria</taxon>
        <taxon>Rhodobacterales</taxon>
        <taxon>Roseobacteraceae</taxon>
        <taxon>Salipiger</taxon>
    </lineage>
</organism>
<accession>A0A8J3EG13</accession>
<evidence type="ECO:0000259" key="3">
    <source>
        <dbReference type="Pfam" id="PF23666"/>
    </source>
</evidence>
<evidence type="ECO:0000313" key="5">
    <source>
        <dbReference type="Proteomes" id="UP000617145"/>
    </source>
</evidence>
<comment type="caution">
    <text evidence="4">The sequence shown here is derived from an EMBL/GenBank/DDBJ whole genome shotgun (WGS) entry which is preliminary data.</text>
</comment>
<dbReference type="SUPFAM" id="SSF51445">
    <property type="entry name" value="(Trans)glycosidases"/>
    <property type="match status" value="1"/>
</dbReference>
<dbReference type="RefSeq" id="WP_188788940.1">
    <property type="nucleotide sequence ID" value="NZ_BMJV01000001.1"/>
</dbReference>
<sequence>MATILFSAVGAAVGSSIGGSVLGLSMTAVGRFIGASLGRALDQRLMGAGSQTIETGRIERFRLSGAGEGAAIAQVYGRMRLGGHTIWASEFTEHVTEDSQGGGKGSPSQPSMTTVSYTYSVNLAVALCEGVITGVNRVWADGAELPLSDLNMRVYTGSRDQEPDPKMEAIEGVGMVPAYRGTAYVVFEDLGLEQFGNRLPQFSFEVTRPEQTDLKDLPHAISGVAMIPGTGEYALATEEIYFGRNWNGETAINVNTPSEQPDFNTSLKQLTDEVPSCGAVSLVVSWFGDDLRCGRCSIRPKVEQKDFEASKPWLVGSLDRDAAQAVNRVDDRPVYGGTPSDISVVQAIRRMKDQGLRVMVYPFILMDQLADNTLPDPWSGGEGQPALPWRGRITTSLAPGQDGSPDGTAAAAAEVATFFGSATASDFSMGSIGPEYSGPDEWSLSRFVLHQAALCKFAGGVESFCIGSEMRALTQIRSDSGFPAVAAFRALAAECRALLGPDTKISYAADWSEYFGYHPQDGSGDVYFHLDPLWADENIDFIGIDNYMPLSDWRDGNDHADAHWGAIHNPDYLKSNIEGGEGFDWYYTSPNGRRAQRREPITDGAWGEHWIWRYKDIRGWWSNFHHERIAGVRQADPTAWLPGSKPVRFTELGCAAIDKGTNQPNKFLDEKSSESQLPHFSNGLRDELIQRQYLRAMHAYWRDPEHNPVSTEYGAPMIDMDHAYVWAWDARPYPWFPGLGELWTDGPNYRRGHWINGRVSSRTLASVVSEICERVGLEDHDTSALHGWVRGFMVDQVGDARRTLQPLMLAHGFDAIERDGKLVFLMRDGQDATPLEPARLAVSDELEGGLVRTRASEAEMAGRIRVRFVEADADHAIAAEETVLPDDATHAVAETELNMLMTRREGRLTAERWLTEARIARETLRFALPLSRLDVGAGDVVSLPSEAGRILARIDKIEIGDHQVVEAVRIEPDTYLPTEFPENPPSLRPGRPLSKVQPFFLDLPLMTGDEVAHAPHVAISAELWPGLVAVRHSDTDTGYRFKTIIGTQSLVGVTETELAPAPSGRIDRGAPLRVRMANGTLSSIDDAAFLRGGNLIAIGDGSPGGWELLQFRDATLVSPGTWELGHRLRGQLGTDAATSGQWPAGSWVVVMNGTPRQIELRSRHLRQERHFRIGPARKLVEDSTYVHEVHRFEGNGLRPYSPVHLRADGNGPVRQFSWIRRTRVDGDNWDLPEVPLGEETEAYEICVLQNGETVRTATRGSANWTYNPEWDGLSGQYVVTVAQVSARFGAGPVAKLDLFA</sequence>
<dbReference type="InterPro" id="IPR056490">
    <property type="entry name" value="Rcc01698_C"/>
</dbReference>
<proteinExistence type="predicted"/>
<evidence type="ECO:0000259" key="1">
    <source>
        <dbReference type="Pfam" id="PF13547"/>
    </source>
</evidence>
<gene>
    <name evidence="4" type="ORF">GCM10011415_08430</name>
</gene>
<evidence type="ECO:0000259" key="2">
    <source>
        <dbReference type="Pfam" id="PF13550"/>
    </source>
</evidence>
<protein>
    <submittedName>
        <fullName evidence="4">Phage host specificity protein</fullName>
    </submittedName>
</protein>
<feature type="domain" description="GTA TIM-barrel-like" evidence="1">
    <location>
        <begin position="442"/>
        <end position="737"/>
    </location>
</feature>
<feature type="domain" description="Rcc01698-like C-terminal" evidence="3">
    <location>
        <begin position="1050"/>
        <end position="1149"/>
    </location>
</feature>
<dbReference type="InterPro" id="IPR032876">
    <property type="entry name" value="J_dom"/>
</dbReference>
<dbReference type="Pfam" id="PF13547">
    <property type="entry name" value="GTA_TIM"/>
    <property type="match status" value="1"/>
</dbReference>
<reference evidence="4" key="1">
    <citation type="journal article" date="2014" name="Int. J. Syst. Evol. Microbiol.">
        <title>Complete genome sequence of Corynebacterium casei LMG S-19264T (=DSM 44701T), isolated from a smear-ripened cheese.</title>
        <authorList>
            <consortium name="US DOE Joint Genome Institute (JGI-PGF)"/>
            <person name="Walter F."/>
            <person name="Albersmeier A."/>
            <person name="Kalinowski J."/>
            <person name="Ruckert C."/>
        </authorList>
    </citation>
    <scope>NUCLEOTIDE SEQUENCE</scope>
    <source>
        <strain evidence="4">CGMCC 1.15762</strain>
    </source>
</reference>
<name>A0A8J3EG13_9RHOB</name>
<dbReference type="EMBL" id="BMJV01000001">
    <property type="protein sequence ID" value="GGG64214.1"/>
    <property type="molecule type" value="Genomic_DNA"/>
</dbReference>
<evidence type="ECO:0000313" key="4">
    <source>
        <dbReference type="EMBL" id="GGG64214.1"/>
    </source>
</evidence>
<dbReference type="InterPro" id="IPR025195">
    <property type="entry name" value="GTA_TIM_dom"/>
</dbReference>
<dbReference type="Pfam" id="PF13550">
    <property type="entry name" value="Phage-tail_3"/>
    <property type="match status" value="1"/>
</dbReference>
<dbReference type="Gene3D" id="3.20.20.80">
    <property type="entry name" value="Glycosidases"/>
    <property type="match status" value="1"/>
</dbReference>
<dbReference type="Pfam" id="PF23666">
    <property type="entry name" value="Rcc01698_C"/>
    <property type="match status" value="1"/>
</dbReference>
<keyword evidence="5" id="KW-1185">Reference proteome</keyword>
<reference evidence="4" key="2">
    <citation type="submission" date="2020-09" db="EMBL/GenBank/DDBJ databases">
        <authorList>
            <person name="Sun Q."/>
            <person name="Zhou Y."/>
        </authorList>
    </citation>
    <scope>NUCLEOTIDE SEQUENCE</scope>
    <source>
        <strain evidence="4">CGMCC 1.15762</strain>
    </source>
</reference>
<dbReference type="Proteomes" id="UP000617145">
    <property type="component" value="Unassembled WGS sequence"/>
</dbReference>
<dbReference type="CDD" id="cd19607">
    <property type="entry name" value="GTA_TIM-barrel-like"/>
    <property type="match status" value="1"/>
</dbReference>
<dbReference type="InterPro" id="IPR017853">
    <property type="entry name" value="GH"/>
</dbReference>